<dbReference type="Proteomes" id="UP001054837">
    <property type="component" value="Unassembled WGS sequence"/>
</dbReference>
<dbReference type="EMBL" id="BPLQ01008898">
    <property type="protein sequence ID" value="GIY40227.1"/>
    <property type="molecule type" value="Genomic_DNA"/>
</dbReference>
<evidence type="ECO:0000313" key="2">
    <source>
        <dbReference type="Proteomes" id="UP001054837"/>
    </source>
</evidence>
<sequence>MRINNKYLLYNQHLTIYSPTLRHQGTGNQSRVPIWSSGGVAIRGSLRVLISSPSIILWEPIRAPESRVKDISRKWCKWLSASGGREDQWRFDRIAIVFSSFPKPRIR</sequence>
<protein>
    <recommendedName>
        <fullName evidence="3">Ycf15</fullName>
    </recommendedName>
</protein>
<gene>
    <name evidence="1" type="ORF">CDAR_495711</name>
</gene>
<proteinExistence type="predicted"/>
<evidence type="ECO:0008006" key="3">
    <source>
        <dbReference type="Google" id="ProtNLM"/>
    </source>
</evidence>
<name>A0AAV4T6E6_9ARAC</name>
<dbReference type="AlphaFoldDB" id="A0AAV4T6E6"/>
<organism evidence="1 2">
    <name type="scientific">Caerostris darwini</name>
    <dbReference type="NCBI Taxonomy" id="1538125"/>
    <lineage>
        <taxon>Eukaryota</taxon>
        <taxon>Metazoa</taxon>
        <taxon>Ecdysozoa</taxon>
        <taxon>Arthropoda</taxon>
        <taxon>Chelicerata</taxon>
        <taxon>Arachnida</taxon>
        <taxon>Araneae</taxon>
        <taxon>Araneomorphae</taxon>
        <taxon>Entelegynae</taxon>
        <taxon>Araneoidea</taxon>
        <taxon>Araneidae</taxon>
        <taxon>Caerostris</taxon>
    </lineage>
</organism>
<accession>A0AAV4T6E6</accession>
<keyword evidence="2" id="KW-1185">Reference proteome</keyword>
<reference evidence="1 2" key="1">
    <citation type="submission" date="2021-06" db="EMBL/GenBank/DDBJ databases">
        <title>Caerostris darwini draft genome.</title>
        <authorList>
            <person name="Kono N."/>
            <person name="Arakawa K."/>
        </authorList>
    </citation>
    <scope>NUCLEOTIDE SEQUENCE [LARGE SCALE GENOMIC DNA]</scope>
</reference>
<comment type="caution">
    <text evidence="1">The sequence shown here is derived from an EMBL/GenBank/DDBJ whole genome shotgun (WGS) entry which is preliminary data.</text>
</comment>
<evidence type="ECO:0000313" key="1">
    <source>
        <dbReference type="EMBL" id="GIY40227.1"/>
    </source>
</evidence>